<comment type="caution">
    <text evidence="9">The sequence shown here is derived from an EMBL/GenBank/DDBJ whole genome shotgun (WGS) entry which is preliminary data.</text>
</comment>
<name>A0ABT2UVW6_9BACL</name>
<dbReference type="Proteomes" id="UP001652445">
    <property type="component" value="Unassembled WGS sequence"/>
</dbReference>
<evidence type="ECO:0000256" key="2">
    <source>
        <dbReference type="ARBA" id="ARBA00022448"/>
    </source>
</evidence>
<feature type="transmembrane region" description="Helical" evidence="7">
    <location>
        <begin position="23"/>
        <end position="42"/>
    </location>
</feature>
<dbReference type="Pfam" id="PF00528">
    <property type="entry name" value="BPD_transp_1"/>
    <property type="match status" value="1"/>
</dbReference>
<dbReference type="PROSITE" id="PS50928">
    <property type="entry name" value="ABC_TM1"/>
    <property type="match status" value="1"/>
</dbReference>
<dbReference type="InterPro" id="IPR050809">
    <property type="entry name" value="UgpAE/MalFG_permease"/>
</dbReference>
<feature type="transmembrane region" description="Helical" evidence="7">
    <location>
        <begin position="283"/>
        <end position="303"/>
    </location>
</feature>
<comment type="subcellular location">
    <subcellularLocation>
        <location evidence="1 7">Cell membrane</location>
        <topology evidence="1 7">Multi-pass membrane protein</topology>
    </subcellularLocation>
</comment>
<evidence type="ECO:0000259" key="8">
    <source>
        <dbReference type="PROSITE" id="PS50928"/>
    </source>
</evidence>
<dbReference type="InterPro" id="IPR000515">
    <property type="entry name" value="MetI-like"/>
</dbReference>
<evidence type="ECO:0000313" key="10">
    <source>
        <dbReference type="Proteomes" id="UP001652445"/>
    </source>
</evidence>
<keyword evidence="6 7" id="KW-0472">Membrane</keyword>
<evidence type="ECO:0000256" key="7">
    <source>
        <dbReference type="RuleBase" id="RU363032"/>
    </source>
</evidence>
<dbReference type="SUPFAM" id="SSF161098">
    <property type="entry name" value="MetI-like"/>
    <property type="match status" value="1"/>
</dbReference>
<keyword evidence="4 7" id="KW-0812">Transmembrane</keyword>
<evidence type="ECO:0000313" key="9">
    <source>
        <dbReference type="EMBL" id="MCU6798176.1"/>
    </source>
</evidence>
<organism evidence="9 10">
    <name type="scientific">Paenibacillus baimaensis</name>
    <dbReference type="NCBI Taxonomy" id="2982185"/>
    <lineage>
        <taxon>Bacteria</taxon>
        <taxon>Bacillati</taxon>
        <taxon>Bacillota</taxon>
        <taxon>Bacilli</taxon>
        <taxon>Bacillales</taxon>
        <taxon>Paenibacillaceae</taxon>
        <taxon>Paenibacillus</taxon>
    </lineage>
</organism>
<feature type="transmembrane region" description="Helical" evidence="7">
    <location>
        <begin position="88"/>
        <end position="109"/>
    </location>
</feature>
<proteinExistence type="inferred from homology"/>
<dbReference type="Gene3D" id="1.10.3720.10">
    <property type="entry name" value="MetI-like"/>
    <property type="match status" value="1"/>
</dbReference>
<protein>
    <submittedName>
        <fullName evidence="9">ABC transporter permease subunit</fullName>
    </submittedName>
</protein>
<feature type="transmembrane region" description="Helical" evidence="7">
    <location>
        <begin position="130"/>
        <end position="155"/>
    </location>
</feature>
<keyword evidence="5 7" id="KW-1133">Transmembrane helix</keyword>
<feature type="transmembrane region" description="Helical" evidence="7">
    <location>
        <begin position="175"/>
        <end position="197"/>
    </location>
</feature>
<dbReference type="CDD" id="cd06261">
    <property type="entry name" value="TM_PBP2"/>
    <property type="match status" value="1"/>
</dbReference>
<dbReference type="InterPro" id="IPR035906">
    <property type="entry name" value="MetI-like_sf"/>
</dbReference>
<sequence>MQPQAGNRTTVKGFASKRFNRNLPLLIMFIPVIAFFITFRYIPMLGGIIAFKQYNLMQGIWGSPWAGLDNFRMIFQNPQTLQIIRNTFILSFINIVIGFPFPILAAVMLNEVRRVWFKKSVQTLLYLPHFFSWVIVGGIVVTLFGAQAGIVNTVITALGGEPIQFLYRVDTWMTIFFGSSIWKEAGFSAIIYLAAISSIDPHLYEAASIDGANKAKQIWHVTLPGILPIMTLMLIIAMGNVMEVGFDRVYNLQNASVSDVSSVISTYIYTVGIQGGMYSLTTAMGLFESVIGLVLVVLANAAAKKFNQSLW</sequence>
<dbReference type="PANTHER" id="PTHR43227:SF11">
    <property type="entry name" value="BLL4140 PROTEIN"/>
    <property type="match status" value="1"/>
</dbReference>
<evidence type="ECO:0000256" key="4">
    <source>
        <dbReference type="ARBA" id="ARBA00022692"/>
    </source>
</evidence>
<feature type="domain" description="ABC transmembrane type-1" evidence="8">
    <location>
        <begin position="84"/>
        <end position="299"/>
    </location>
</feature>
<dbReference type="PANTHER" id="PTHR43227">
    <property type="entry name" value="BLL4140 PROTEIN"/>
    <property type="match status" value="1"/>
</dbReference>
<evidence type="ECO:0000256" key="5">
    <source>
        <dbReference type="ARBA" id="ARBA00022989"/>
    </source>
</evidence>
<comment type="similarity">
    <text evidence="7">Belongs to the binding-protein-dependent transport system permease family.</text>
</comment>
<evidence type="ECO:0000256" key="1">
    <source>
        <dbReference type="ARBA" id="ARBA00004651"/>
    </source>
</evidence>
<keyword evidence="2 7" id="KW-0813">Transport</keyword>
<gene>
    <name evidence="9" type="ORF">OB236_39220</name>
</gene>
<keyword evidence="10" id="KW-1185">Reference proteome</keyword>
<keyword evidence="3" id="KW-1003">Cell membrane</keyword>
<dbReference type="EMBL" id="JAOQIO010000125">
    <property type="protein sequence ID" value="MCU6798176.1"/>
    <property type="molecule type" value="Genomic_DNA"/>
</dbReference>
<evidence type="ECO:0000256" key="3">
    <source>
        <dbReference type="ARBA" id="ARBA00022475"/>
    </source>
</evidence>
<accession>A0ABT2UVW6</accession>
<evidence type="ECO:0000256" key="6">
    <source>
        <dbReference type="ARBA" id="ARBA00023136"/>
    </source>
</evidence>
<reference evidence="9 10" key="1">
    <citation type="submission" date="2022-09" db="EMBL/GenBank/DDBJ databases">
        <authorList>
            <person name="Han X.L."/>
            <person name="Wang Q."/>
            <person name="Lu T."/>
        </authorList>
    </citation>
    <scope>NUCLEOTIDE SEQUENCE [LARGE SCALE GENOMIC DNA]</scope>
    <source>
        <strain evidence="9 10">WQ 127069</strain>
    </source>
</reference>
<feature type="transmembrane region" description="Helical" evidence="7">
    <location>
        <begin position="218"/>
        <end position="242"/>
    </location>
</feature>